<dbReference type="Proteomes" id="UP000003573">
    <property type="component" value="Unassembled WGS sequence"/>
</dbReference>
<accession>G5JW92</accession>
<keyword evidence="5" id="KW-0571">Peptide transport</keyword>
<dbReference type="GO" id="GO:0042597">
    <property type="term" value="C:periplasmic space"/>
    <property type="evidence" value="ECO:0007669"/>
    <property type="project" value="UniProtKB-ARBA"/>
</dbReference>
<dbReference type="PANTHER" id="PTHR30290:SF10">
    <property type="entry name" value="PERIPLASMIC OLIGOPEPTIDE-BINDING PROTEIN-RELATED"/>
    <property type="match status" value="1"/>
</dbReference>
<keyword evidence="3" id="KW-0813">Transport</keyword>
<evidence type="ECO:0000256" key="3">
    <source>
        <dbReference type="ARBA" id="ARBA00022448"/>
    </source>
</evidence>
<dbReference type="SUPFAM" id="SSF53850">
    <property type="entry name" value="Periplasmic binding protein-like II"/>
    <property type="match status" value="1"/>
</dbReference>
<keyword evidence="5" id="KW-0653">Protein transport</keyword>
<dbReference type="Gene3D" id="3.40.190.10">
    <property type="entry name" value="Periplasmic binding protein-like II"/>
    <property type="match status" value="1"/>
</dbReference>
<protein>
    <submittedName>
        <fullName evidence="7">ABC transporter, substrate-binding protein, family 5</fullName>
    </submittedName>
</protein>
<dbReference type="GO" id="GO:0043190">
    <property type="term" value="C:ATP-binding cassette (ABC) transporter complex"/>
    <property type="evidence" value="ECO:0007669"/>
    <property type="project" value="InterPro"/>
</dbReference>
<reference evidence="7 8" key="1">
    <citation type="journal article" date="2014" name="Int. J. Syst. Evol. Microbiol.">
        <title>Phylogenomics and the dynamic genome evolution of the genus Streptococcus.</title>
        <authorList>
            <consortium name="The Broad Institute Genome Sequencing Platform"/>
            <person name="Richards V.P."/>
            <person name="Palmer S.R."/>
            <person name="Pavinski Bitar P.D."/>
            <person name="Qin X."/>
            <person name="Weinstock G.M."/>
            <person name="Highlander S.K."/>
            <person name="Town C.D."/>
            <person name="Burne R.A."/>
            <person name="Stanhope M.J."/>
        </authorList>
    </citation>
    <scope>NUCLEOTIDE SEQUENCE [LARGE SCALE GENOMIC DNA]</scope>
    <source>
        <strain evidence="7 8">NCTC 11558</strain>
    </source>
</reference>
<evidence type="ECO:0000313" key="7">
    <source>
        <dbReference type="EMBL" id="EHJ53195.1"/>
    </source>
</evidence>
<evidence type="ECO:0000313" key="8">
    <source>
        <dbReference type="Proteomes" id="UP000003573"/>
    </source>
</evidence>
<dbReference type="EMBL" id="AEUW02000001">
    <property type="protein sequence ID" value="EHJ53195.1"/>
    <property type="molecule type" value="Genomic_DNA"/>
</dbReference>
<comment type="subcellular location">
    <subcellularLocation>
        <location evidence="1">Cell envelope</location>
    </subcellularLocation>
</comment>
<dbReference type="InterPro" id="IPR039424">
    <property type="entry name" value="SBP_5"/>
</dbReference>
<evidence type="ECO:0000256" key="1">
    <source>
        <dbReference type="ARBA" id="ARBA00004196"/>
    </source>
</evidence>
<dbReference type="STRING" id="764298.STRMA_1833"/>
<evidence type="ECO:0000259" key="6">
    <source>
        <dbReference type="Pfam" id="PF00496"/>
    </source>
</evidence>
<dbReference type="Gene3D" id="3.90.76.10">
    <property type="entry name" value="Dipeptide-binding Protein, Domain 1"/>
    <property type="match status" value="1"/>
</dbReference>
<name>G5JW92_9STRE</name>
<dbReference type="InterPro" id="IPR000914">
    <property type="entry name" value="SBP_5_dom"/>
</dbReference>
<evidence type="ECO:0000256" key="4">
    <source>
        <dbReference type="ARBA" id="ARBA00022729"/>
    </source>
</evidence>
<dbReference type="AlphaFoldDB" id="G5JW92"/>
<dbReference type="PIRSF" id="PIRSF002741">
    <property type="entry name" value="MppA"/>
    <property type="match status" value="1"/>
</dbReference>
<comment type="similarity">
    <text evidence="2">Belongs to the bacterial solute-binding protein 5 family.</text>
</comment>
<comment type="caution">
    <text evidence="7">The sequence shown here is derived from an EMBL/GenBank/DDBJ whole genome shotgun (WGS) entry which is preliminary data.</text>
</comment>
<dbReference type="Gene3D" id="3.10.105.10">
    <property type="entry name" value="Dipeptide-binding Protein, Domain 3"/>
    <property type="match status" value="1"/>
</dbReference>
<proteinExistence type="inferred from homology"/>
<dbReference type="GO" id="GO:0015833">
    <property type="term" value="P:peptide transport"/>
    <property type="evidence" value="ECO:0007669"/>
    <property type="project" value="UniProtKB-KW"/>
</dbReference>
<dbReference type="InterPro" id="IPR030678">
    <property type="entry name" value="Peptide/Ni-bd"/>
</dbReference>
<sequence length="536" mass="59492">MGGAVLLLAFILSACGRFNINSSKYEINWYFPEEIATLDISKSTDVQSGIAIGNSQSNLLRINDKGKPVPDLASKVEVSKDGLTYVATLRKGIKWSDGSAITAEDFVYSWKRIVNPKTASEYSKLAIESHVKNARAINNGQIKDLNALGVKAQGNKVIFNLESPSPQMHYFLAFTSFMPQKETFINKIGKKYGTNADSQLYSGPYTLSGWNGTNGNFKLKKNKHYWNAGKVKTKVINIQTIKKPDTAVQMYKRGDLDSANISNTAALYKANKANKDAINIFSAATAYMEYNQTGSNKALANKKIRQALNYATNRQAFVNTAVPTGSRPATGIVPYKLAKVGNQDLSDYVAPGYEYNINKARQLFKEGLKEINETHVTLSITSDADSPIAKSGLDYIKGSWEKSFSGLTVEEKYVPFKQRLQDSQMHNFDIMMTTWGGDYPEGSTFYALFTEDSPQNNGRFLNSAYNQAYNKATTTDILNPLKRADDYKTAEKALLDEANINPLYFSASKTLQNPNIKGLIRNSTGLNVDFTYAYKK</sequence>
<gene>
    <name evidence="7" type="ORF">STRMA_1833</name>
</gene>
<dbReference type="FunFam" id="3.90.76.10:FF:000001">
    <property type="entry name" value="Oligopeptide ABC transporter substrate-binding protein"/>
    <property type="match status" value="1"/>
</dbReference>
<dbReference type="GO" id="GO:1904680">
    <property type="term" value="F:peptide transmembrane transporter activity"/>
    <property type="evidence" value="ECO:0007669"/>
    <property type="project" value="TreeGrafter"/>
</dbReference>
<dbReference type="Pfam" id="PF00496">
    <property type="entry name" value="SBP_bac_5"/>
    <property type="match status" value="1"/>
</dbReference>
<evidence type="ECO:0000256" key="2">
    <source>
        <dbReference type="ARBA" id="ARBA00005695"/>
    </source>
</evidence>
<dbReference type="PANTHER" id="PTHR30290">
    <property type="entry name" value="PERIPLASMIC BINDING COMPONENT OF ABC TRANSPORTER"/>
    <property type="match status" value="1"/>
</dbReference>
<keyword evidence="8" id="KW-1185">Reference proteome</keyword>
<dbReference type="GO" id="GO:0030313">
    <property type="term" value="C:cell envelope"/>
    <property type="evidence" value="ECO:0007669"/>
    <property type="project" value="UniProtKB-SubCell"/>
</dbReference>
<dbReference type="eggNOG" id="COG4166">
    <property type="taxonomic scope" value="Bacteria"/>
</dbReference>
<organism evidence="7 8">
    <name type="scientific">Streptococcus macacae NCTC 11558</name>
    <dbReference type="NCBI Taxonomy" id="764298"/>
    <lineage>
        <taxon>Bacteria</taxon>
        <taxon>Bacillati</taxon>
        <taxon>Bacillota</taxon>
        <taxon>Bacilli</taxon>
        <taxon>Lactobacillales</taxon>
        <taxon>Streptococcaceae</taxon>
        <taxon>Streptococcus</taxon>
    </lineage>
</organism>
<evidence type="ECO:0000256" key="5">
    <source>
        <dbReference type="ARBA" id="ARBA00022856"/>
    </source>
</evidence>
<keyword evidence="4" id="KW-0732">Signal</keyword>
<dbReference type="CDD" id="cd08504">
    <property type="entry name" value="PBP2_OppA"/>
    <property type="match status" value="1"/>
</dbReference>
<feature type="domain" description="Solute-binding protein family 5" evidence="6">
    <location>
        <begin position="67"/>
        <end position="456"/>
    </location>
</feature>